<gene>
    <name evidence="3" type="ORF">LQ564_05000</name>
</gene>
<keyword evidence="4" id="KW-1185">Reference proteome</keyword>
<dbReference type="RefSeq" id="WP_231056968.1">
    <property type="nucleotide sequence ID" value="NZ_JAJNOC010000001.1"/>
</dbReference>
<accession>A0ABS8Q1Q3</accession>
<evidence type="ECO:0000313" key="3">
    <source>
        <dbReference type="EMBL" id="MCD2515667.1"/>
    </source>
</evidence>
<keyword evidence="3" id="KW-0969">Cilium</keyword>
<protein>
    <submittedName>
        <fullName evidence="3">Flagellar hook-length control protein FliK</fullName>
    </submittedName>
</protein>
<proteinExistence type="predicted"/>
<sequence length="444" mass="43896">MTMQTTTLPFQVSGANALTQQPQRNAAAGVQASESNGFGATLSREIAQRQAAPAANAAPAPAPAANRPTSQNTQAKAADKPAAQGPKAAAREPAKQNEAASDAPATAQAAGANGSAESAEGAEEAAESASAAAAAASDPVTDMLAFMASLTQPAQAAAPAATAAVAAETPAAAAGDGAELQLAALQSAFAKLDGADAAATSADPALASASEGEAGAGFSLAAGVQPTAGETADLRAAQQGAQNAVPADAGKLQAQVRDTALQAEAPVEAAPAPSAVQLQAQAAKLDALNPAAVPGDRIPARVGTQAWDNQIGNRVVYMIGKEQAATLTLNPPDLGPVQIVLNVSNDQASVAFSSNQMEVRQALENALPRLRDMMNESGIALGNATVDAGVADGRQAQQDGERRPQGSSRGGNGVDNGTVAANDNVRTVSRTVATGDRGAVDIFA</sequence>
<feature type="compositionally biased region" description="Polar residues" evidence="1">
    <location>
        <begin position="1"/>
        <end position="24"/>
    </location>
</feature>
<evidence type="ECO:0000256" key="1">
    <source>
        <dbReference type="SAM" id="MobiDB-lite"/>
    </source>
</evidence>
<dbReference type="InterPro" id="IPR052563">
    <property type="entry name" value="FliK"/>
</dbReference>
<dbReference type="InterPro" id="IPR038610">
    <property type="entry name" value="FliK-like_C_sf"/>
</dbReference>
<keyword evidence="3" id="KW-0282">Flagellum</keyword>
<feature type="compositionally biased region" description="Low complexity" evidence="1">
    <location>
        <begin position="48"/>
        <end position="68"/>
    </location>
</feature>
<evidence type="ECO:0000313" key="4">
    <source>
        <dbReference type="Proteomes" id="UP001179361"/>
    </source>
</evidence>
<organism evidence="3 4">
    <name type="scientific">Massilia phyllostachyos</name>
    <dbReference type="NCBI Taxonomy" id="2898585"/>
    <lineage>
        <taxon>Bacteria</taxon>
        <taxon>Pseudomonadati</taxon>
        <taxon>Pseudomonadota</taxon>
        <taxon>Betaproteobacteria</taxon>
        <taxon>Burkholderiales</taxon>
        <taxon>Oxalobacteraceae</taxon>
        <taxon>Telluria group</taxon>
        <taxon>Massilia</taxon>
    </lineage>
</organism>
<dbReference type="CDD" id="cd17470">
    <property type="entry name" value="T3SS_Flik_C"/>
    <property type="match status" value="1"/>
</dbReference>
<dbReference type="Gene3D" id="3.30.750.140">
    <property type="match status" value="1"/>
</dbReference>
<feature type="compositionally biased region" description="Low complexity" evidence="1">
    <location>
        <begin position="98"/>
        <end position="119"/>
    </location>
</feature>
<dbReference type="EMBL" id="JAJNOC010000001">
    <property type="protein sequence ID" value="MCD2515667.1"/>
    <property type="molecule type" value="Genomic_DNA"/>
</dbReference>
<dbReference type="InterPro" id="IPR021136">
    <property type="entry name" value="Flagellar_hook_control-like_C"/>
</dbReference>
<feature type="region of interest" description="Disordered" evidence="1">
    <location>
        <begin position="1"/>
        <end position="130"/>
    </location>
</feature>
<feature type="domain" description="Flagellar hook-length control protein-like C-terminal" evidence="2">
    <location>
        <begin position="321"/>
        <end position="392"/>
    </location>
</feature>
<dbReference type="PANTHER" id="PTHR37533:SF2">
    <property type="entry name" value="FLAGELLAR HOOK-LENGTH CONTROL PROTEIN"/>
    <property type="match status" value="1"/>
</dbReference>
<dbReference type="Proteomes" id="UP001179361">
    <property type="component" value="Unassembled WGS sequence"/>
</dbReference>
<dbReference type="PANTHER" id="PTHR37533">
    <property type="entry name" value="FLAGELLAR HOOK-LENGTH CONTROL PROTEIN"/>
    <property type="match status" value="1"/>
</dbReference>
<comment type="caution">
    <text evidence="3">The sequence shown here is derived from an EMBL/GenBank/DDBJ whole genome shotgun (WGS) entry which is preliminary data.</text>
</comment>
<name>A0ABS8Q1Q3_9BURK</name>
<keyword evidence="3" id="KW-0966">Cell projection</keyword>
<reference evidence="3" key="1">
    <citation type="submission" date="2021-11" db="EMBL/GenBank/DDBJ databases">
        <title>The complete genome of Massilia sp sp. G4R7.</title>
        <authorList>
            <person name="Liu L."/>
            <person name="Yue J."/>
            <person name="Yuan J."/>
            <person name="Yang F."/>
            <person name="Li L."/>
        </authorList>
    </citation>
    <scope>NUCLEOTIDE SEQUENCE</scope>
    <source>
        <strain evidence="3">G4R7</strain>
    </source>
</reference>
<evidence type="ECO:0000259" key="2">
    <source>
        <dbReference type="Pfam" id="PF02120"/>
    </source>
</evidence>
<feature type="region of interest" description="Disordered" evidence="1">
    <location>
        <begin position="394"/>
        <end position="425"/>
    </location>
</feature>
<dbReference type="Pfam" id="PF02120">
    <property type="entry name" value="Flg_hook"/>
    <property type="match status" value="1"/>
</dbReference>